<dbReference type="InterPro" id="IPR050483">
    <property type="entry name" value="CoA-transferase_III_domain"/>
</dbReference>
<name>A0A417YIA8_9BACI</name>
<dbReference type="PANTHER" id="PTHR48207">
    <property type="entry name" value="SUCCINATE--HYDROXYMETHYLGLUTARATE COA-TRANSFERASE"/>
    <property type="match status" value="1"/>
</dbReference>
<dbReference type="Pfam" id="PF02515">
    <property type="entry name" value="CoA_transf_3"/>
    <property type="match status" value="1"/>
</dbReference>
<dbReference type="InterPro" id="IPR023606">
    <property type="entry name" value="CoA-Trfase_III_dom_1_sf"/>
</dbReference>
<dbReference type="GO" id="GO:0008410">
    <property type="term" value="F:CoA-transferase activity"/>
    <property type="evidence" value="ECO:0007669"/>
    <property type="project" value="TreeGrafter"/>
</dbReference>
<dbReference type="SUPFAM" id="SSF89796">
    <property type="entry name" value="CoA-transferase family III (CaiB/BaiF)"/>
    <property type="match status" value="1"/>
</dbReference>
<gene>
    <name evidence="2" type="ORF">D1B32_10140</name>
</gene>
<keyword evidence="1 2" id="KW-0808">Transferase</keyword>
<dbReference type="InterPro" id="IPR044855">
    <property type="entry name" value="CoA-Trfase_III_dom3_sf"/>
</dbReference>
<organism evidence="2 3">
    <name type="scientific">Oceanobacillus profundus</name>
    <dbReference type="NCBI Taxonomy" id="372463"/>
    <lineage>
        <taxon>Bacteria</taxon>
        <taxon>Bacillati</taxon>
        <taxon>Bacillota</taxon>
        <taxon>Bacilli</taxon>
        <taxon>Bacillales</taxon>
        <taxon>Bacillaceae</taxon>
        <taxon>Oceanobacillus</taxon>
    </lineage>
</organism>
<dbReference type="RefSeq" id="WP_095311968.1">
    <property type="nucleotide sequence ID" value="NZ_JAMAWL010000017.1"/>
</dbReference>
<comment type="caution">
    <text evidence="2">The sequence shown here is derived from an EMBL/GenBank/DDBJ whole genome shotgun (WGS) entry which is preliminary data.</text>
</comment>
<accession>A0A417YIA8</accession>
<proteinExistence type="predicted"/>
<evidence type="ECO:0000313" key="3">
    <source>
        <dbReference type="Proteomes" id="UP000285456"/>
    </source>
</evidence>
<reference evidence="2 3" key="1">
    <citation type="journal article" date="2007" name="Int. J. Syst. Evol. Microbiol.">
        <title>Oceanobacillus profundus sp. nov., isolated from a deep-sea sediment core.</title>
        <authorList>
            <person name="Kim Y.G."/>
            <person name="Choi D.H."/>
            <person name="Hyun S."/>
            <person name="Cho B.C."/>
        </authorList>
    </citation>
    <scope>NUCLEOTIDE SEQUENCE [LARGE SCALE GENOMIC DNA]</scope>
    <source>
        <strain evidence="2 3">DSM 18246</strain>
    </source>
</reference>
<dbReference type="Gene3D" id="3.40.50.10540">
    <property type="entry name" value="Crotonobetainyl-coa:carnitine coa-transferase, domain 1"/>
    <property type="match status" value="1"/>
</dbReference>
<evidence type="ECO:0000313" key="2">
    <source>
        <dbReference type="EMBL" id="RHW32676.1"/>
    </source>
</evidence>
<dbReference type="Gene3D" id="3.30.1540.10">
    <property type="entry name" value="formyl-coa transferase, domain 3"/>
    <property type="match status" value="1"/>
</dbReference>
<keyword evidence="3" id="KW-1185">Reference proteome</keyword>
<protein>
    <submittedName>
        <fullName evidence="2">CoA transferase</fullName>
    </submittedName>
</protein>
<dbReference type="OrthoDB" id="9797653at2"/>
<evidence type="ECO:0000256" key="1">
    <source>
        <dbReference type="ARBA" id="ARBA00022679"/>
    </source>
</evidence>
<dbReference type="EMBL" id="QWEH01000005">
    <property type="protein sequence ID" value="RHW32676.1"/>
    <property type="molecule type" value="Genomic_DNA"/>
</dbReference>
<dbReference type="PANTHER" id="PTHR48207:SF3">
    <property type="entry name" value="SUCCINATE--HYDROXYMETHYLGLUTARATE COA-TRANSFERASE"/>
    <property type="match status" value="1"/>
</dbReference>
<dbReference type="AlphaFoldDB" id="A0A417YIA8"/>
<dbReference type="Proteomes" id="UP000285456">
    <property type="component" value="Unassembled WGS sequence"/>
</dbReference>
<sequence>MEQALKGMKVVDLSQVLAGPYCTMVLGDMGADVIKVEKYPIGDDTRTMGPYINEESYMYMMVNRNKRGMCVNLKNEAGLQVLYDLIKDADVFVENYRPGVTKKLGIDYDTLKEINPNLIYCSISGYGQTGPYSNKGGFDIMAQGLSGLIDMTGERSGNPAKVGIAIHDIAAAETAIQSILTAYIHRLKGGKGQYIDISLVDSGLAWTVWEAAAYFGKGEVARRNGTAHRVSAPYQGFKTKDGFILIGAGNQKLWENLCRHVLKKPEWIEEQRFLTNSIRAENAAELEAVMEQVLTTESSDYWLDLLDTHGIPSGPILSYDQTLNNEQIKSRDMILDYEHPVVGSMKTLGFPAKFSETPGQLVKPAPLLGQHNKEVLTELGYTPEAVEQLTDDAVLNNRPSKVEA</sequence>
<dbReference type="InterPro" id="IPR003673">
    <property type="entry name" value="CoA-Trfase_fam_III"/>
</dbReference>